<reference evidence="1 2" key="1">
    <citation type="submission" date="2016-05" db="EMBL/GenBank/DDBJ databases">
        <title>Paenibacillus oryzae. sp. nov., isolated from the rice root.</title>
        <authorList>
            <person name="Zhang J."/>
            <person name="Zhang X."/>
        </authorList>
    </citation>
    <scope>NUCLEOTIDE SEQUENCE [LARGE SCALE GENOMIC DNA]</scope>
    <source>
        <strain evidence="1 2">1DrF-4</strain>
    </source>
</reference>
<proteinExistence type="predicted"/>
<comment type="caution">
    <text evidence="1">The sequence shown here is derived from an EMBL/GenBank/DDBJ whole genome shotgun (WGS) entry which is preliminary data.</text>
</comment>
<gene>
    <name evidence="1" type="ORF">A7K91_19000</name>
</gene>
<dbReference type="Proteomes" id="UP000092024">
    <property type="component" value="Unassembled WGS sequence"/>
</dbReference>
<evidence type="ECO:0008006" key="3">
    <source>
        <dbReference type="Google" id="ProtNLM"/>
    </source>
</evidence>
<dbReference type="SUPFAM" id="SSF54001">
    <property type="entry name" value="Cysteine proteinases"/>
    <property type="match status" value="1"/>
</dbReference>
<accession>A0A1A5YR27</accession>
<keyword evidence="2" id="KW-1185">Reference proteome</keyword>
<organism evidence="1 2">
    <name type="scientific">Paenibacillus oryzae</name>
    <dbReference type="NCBI Taxonomy" id="1844972"/>
    <lineage>
        <taxon>Bacteria</taxon>
        <taxon>Bacillati</taxon>
        <taxon>Bacillota</taxon>
        <taxon>Bacilli</taxon>
        <taxon>Bacillales</taxon>
        <taxon>Paenibacillaceae</taxon>
        <taxon>Paenibacillus</taxon>
    </lineage>
</organism>
<dbReference type="Gene3D" id="3.90.1720.10">
    <property type="entry name" value="endopeptidase domain like (from Nostoc punctiforme)"/>
    <property type="match status" value="1"/>
</dbReference>
<evidence type="ECO:0000313" key="1">
    <source>
        <dbReference type="EMBL" id="OBR68019.1"/>
    </source>
</evidence>
<dbReference type="EMBL" id="LYPA01000030">
    <property type="protein sequence ID" value="OBR68019.1"/>
    <property type="molecule type" value="Genomic_DNA"/>
</dbReference>
<dbReference type="OrthoDB" id="1645744at2"/>
<dbReference type="InterPro" id="IPR038765">
    <property type="entry name" value="Papain-like_cys_pep_sf"/>
</dbReference>
<evidence type="ECO:0000313" key="2">
    <source>
        <dbReference type="Proteomes" id="UP000092024"/>
    </source>
</evidence>
<sequence length="212" mass="24154">MPAARIHSHVHEASREHSIYVLLTDTGTLFTKLIKGFTGAPYNHASIALDAGLNELYSFGRKTANNPLFAGFVREDVYTGTFAHYPATSCALLRLEATPEQRQAVKEVISRFQQSSENYHYHLLGLLGFLLKRPIESDHAYFCSQFVADTLRQSGFELWDRSPALISPDDFLRHGSVEILYEGDLYDYPLLDEFRLRQANIYQTRTVARYVS</sequence>
<dbReference type="RefSeq" id="WP_068680010.1">
    <property type="nucleotide sequence ID" value="NZ_LYPA01000030.1"/>
</dbReference>
<protein>
    <recommendedName>
        <fullName evidence="3">Permuted papain-like amidase YaeF/Yiix C92 family enzyme</fullName>
    </recommendedName>
</protein>
<dbReference type="AlphaFoldDB" id="A0A1A5YR27"/>
<name>A0A1A5YR27_9BACL</name>